<dbReference type="Proteomes" id="UP000070258">
    <property type="component" value="Unassembled WGS sequence"/>
</dbReference>
<feature type="region of interest" description="Disordered" evidence="1">
    <location>
        <begin position="1"/>
        <end position="30"/>
    </location>
</feature>
<evidence type="ECO:0000313" key="3">
    <source>
        <dbReference type="EMBL" id="KXP10222.1"/>
    </source>
</evidence>
<reference evidence="4" key="1">
    <citation type="submission" date="2016-02" db="EMBL/GenBank/DDBJ databases">
        <authorList>
            <person name="Wen L."/>
            <person name="He K."/>
            <person name="Yang H."/>
        </authorList>
    </citation>
    <scope>NUCLEOTIDE SEQUENCE [LARGE SCALE GENOMIC DNA]</scope>
    <source>
        <strain evidence="4">JCM 15929</strain>
    </source>
</reference>
<gene>
    <name evidence="3" type="ORF">AXK60_07055</name>
</gene>
<dbReference type="SUPFAM" id="SSF50998">
    <property type="entry name" value="Quinoprotein alcohol dehydrogenase-like"/>
    <property type="match status" value="1"/>
</dbReference>
<keyword evidence="2" id="KW-0472">Membrane</keyword>
<dbReference type="EMBL" id="LSRF01000033">
    <property type="protein sequence ID" value="KXP10222.1"/>
    <property type="molecule type" value="Genomic_DNA"/>
</dbReference>
<sequence>MMRPGRAEGQEFMQNAYPQGDPGRPQPARPARRPLRWVLIGSAVALVAALVVVGVVMLQRDDGPRGPVRGQLTGAFPQRPDVAWAVTAAQLGAEYVVDPARSFMQAGAVTDDTSVVVSTGGEIVILDAATGGQWRPGIRQVRHCSDTLVSGRLACTVVGSGGENSPSVVIVEPAARTAGRPVQLPDGTSPYQVAYNGDAAYVGAVTQLSKVATDGLIWTKRSRAAVTQGDSLGLTATSDLVTGSVNGAATVIRAGTGDRVGEPFQGYSIATRADGAVVAVTAPATDATNGAISVFSANGEVSSVPVNPPSSFHATTPSVVARGLEDVYAVNGEILRGKAAAARPVASAMENFHRLEIVATEVSVVLSSTGLTGVDTERGTSLWSVPGVKGANVLTDGVRVFYLDRDGALVGADLRTGSVAWRIPDPIDSTSYSVPELRAAGNSIIVATNSAVVAYGATGGAAEVLR</sequence>
<dbReference type="STRING" id="239498.AXK60_07055"/>
<accession>A0A138AIL4</accession>
<proteinExistence type="predicted"/>
<dbReference type="InterPro" id="IPR011047">
    <property type="entry name" value="Quinoprotein_ADH-like_sf"/>
</dbReference>
<evidence type="ECO:0000313" key="4">
    <source>
        <dbReference type="Proteomes" id="UP000070258"/>
    </source>
</evidence>
<comment type="caution">
    <text evidence="3">The sequence shown here is derived from an EMBL/GenBank/DDBJ whole genome shotgun (WGS) entry which is preliminary data.</text>
</comment>
<name>A0A138AIL4_9ACTN</name>
<feature type="transmembrane region" description="Helical" evidence="2">
    <location>
        <begin position="37"/>
        <end position="58"/>
    </location>
</feature>
<evidence type="ECO:0008006" key="5">
    <source>
        <dbReference type="Google" id="ProtNLM"/>
    </source>
</evidence>
<dbReference type="InterPro" id="IPR015943">
    <property type="entry name" value="WD40/YVTN_repeat-like_dom_sf"/>
</dbReference>
<protein>
    <recommendedName>
        <fullName evidence="5">Pyrrolo-quinoline quinone</fullName>
    </recommendedName>
</protein>
<keyword evidence="2" id="KW-0812">Transmembrane</keyword>
<dbReference type="AlphaFoldDB" id="A0A138AIL4"/>
<dbReference type="Gene3D" id="2.130.10.10">
    <property type="entry name" value="YVTN repeat-like/Quinoprotein amine dehydrogenase"/>
    <property type="match status" value="1"/>
</dbReference>
<evidence type="ECO:0000256" key="2">
    <source>
        <dbReference type="SAM" id="Phobius"/>
    </source>
</evidence>
<evidence type="ECO:0000256" key="1">
    <source>
        <dbReference type="SAM" id="MobiDB-lite"/>
    </source>
</evidence>
<organism evidence="3 4">
    <name type="scientific">Tsukamurella pseudospumae</name>
    <dbReference type="NCBI Taxonomy" id="239498"/>
    <lineage>
        <taxon>Bacteria</taxon>
        <taxon>Bacillati</taxon>
        <taxon>Actinomycetota</taxon>
        <taxon>Actinomycetes</taxon>
        <taxon>Mycobacteriales</taxon>
        <taxon>Tsukamurellaceae</taxon>
        <taxon>Tsukamurella</taxon>
    </lineage>
</organism>
<keyword evidence="2" id="KW-1133">Transmembrane helix</keyword>